<accession>A0A1B0ZUB4</accession>
<evidence type="ECO:0000256" key="6">
    <source>
        <dbReference type="ARBA" id="ARBA00034078"/>
    </source>
</evidence>
<dbReference type="PATRIC" id="fig|60890.4.peg.2835"/>
<dbReference type="PROSITE" id="PS00814">
    <property type="entry name" value="ADX"/>
    <property type="match status" value="1"/>
</dbReference>
<feature type="domain" description="2Fe-2S ferredoxin-type" evidence="7">
    <location>
        <begin position="1"/>
        <end position="103"/>
    </location>
</feature>
<evidence type="ECO:0000256" key="1">
    <source>
        <dbReference type="ARBA" id="ARBA00010914"/>
    </source>
</evidence>
<evidence type="ECO:0000256" key="2">
    <source>
        <dbReference type="ARBA" id="ARBA00022714"/>
    </source>
</evidence>
<evidence type="ECO:0000313" key="9">
    <source>
        <dbReference type="Proteomes" id="UP000092565"/>
    </source>
</evidence>
<evidence type="ECO:0000256" key="5">
    <source>
        <dbReference type="ARBA" id="ARBA00023014"/>
    </source>
</evidence>
<dbReference type="SUPFAM" id="SSF54292">
    <property type="entry name" value="2Fe-2S ferredoxin-like"/>
    <property type="match status" value="1"/>
</dbReference>
<dbReference type="GO" id="GO:0051537">
    <property type="term" value="F:2 iron, 2 sulfur cluster binding"/>
    <property type="evidence" value="ECO:0007669"/>
    <property type="project" value="UniProtKB-KW"/>
</dbReference>
<evidence type="ECO:0000256" key="4">
    <source>
        <dbReference type="ARBA" id="ARBA00023004"/>
    </source>
</evidence>
<evidence type="ECO:0000313" key="8">
    <source>
        <dbReference type="EMBL" id="ANP37797.1"/>
    </source>
</evidence>
<dbReference type="EMBL" id="CP015124">
    <property type="protein sequence ID" value="ANP37797.1"/>
    <property type="molecule type" value="Genomic_DNA"/>
</dbReference>
<dbReference type="InterPro" id="IPR018298">
    <property type="entry name" value="Adrenodoxin_Fe-S_BS"/>
</dbReference>
<dbReference type="InterPro" id="IPR012675">
    <property type="entry name" value="Beta-grasp_dom_sf"/>
</dbReference>
<proteinExistence type="inferred from homology"/>
<dbReference type="Gene3D" id="3.10.20.30">
    <property type="match status" value="1"/>
</dbReference>
<comment type="similarity">
    <text evidence="1">Belongs to the adrenodoxin/putidaredoxin family.</text>
</comment>
<organism evidence="8 9">
    <name type="scientific">Phaeobacter gallaeciensis</name>
    <dbReference type="NCBI Taxonomy" id="60890"/>
    <lineage>
        <taxon>Bacteria</taxon>
        <taxon>Pseudomonadati</taxon>
        <taxon>Pseudomonadota</taxon>
        <taxon>Alphaproteobacteria</taxon>
        <taxon>Rhodobacterales</taxon>
        <taxon>Roseobacteraceae</taxon>
        <taxon>Phaeobacter</taxon>
    </lineage>
</organism>
<comment type="cofactor">
    <cofactor evidence="6">
        <name>[2Fe-2S] cluster</name>
        <dbReference type="ChEBI" id="CHEBI:190135"/>
    </cofactor>
</comment>
<keyword evidence="4" id="KW-0408">Iron</keyword>
<dbReference type="PRINTS" id="PR00355">
    <property type="entry name" value="ADRENODOXIN"/>
</dbReference>
<keyword evidence="5" id="KW-0411">Iron-sulfur</keyword>
<dbReference type="InterPro" id="IPR001041">
    <property type="entry name" value="2Fe-2S_ferredoxin-type"/>
</dbReference>
<dbReference type="GO" id="GO:0140647">
    <property type="term" value="P:P450-containing electron transport chain"/>
    <property type="evidence" value="ECO:0007669"/>
    <property type="project" value="InterPro"/>
</dbReference>
<sequence length="103" mass="11008">MKVTWKLPDGTEITGAAENGQNLMQAALAHDVPGIIGECGGTLSCATCHVYVDPAWSDKCGAPEDFEDAMLDMAEERRDSSRLSCQIEASPDLDGLVLIVPEE</sequence>
<dbReference type="InterPro" id="IPR001055">
    <property type="entry name" value="Adrenodoxin-like"/>
</dbReference>
<evidence type="ECO:0000256" key="3">
    <source>
        <dbReference type="ARBA" id="ARBA00022723"/>
    </source>
</evidence>
<dbReference type="GO" id="GO:0005829">
    <property type="term" value="C:cytosol"/>
    <property type="evidence" value="ECO:0007669"/>
    <property type="project" value="TreeGrafter"/>
</dbReference>
<dbReference type="Pfam" id="PF00111">
    <property type="entry name" value="Fer2"/>
    <property type="match status" value="1"/>
</dbReference>
<name>A0A1B0ZUB4_9RHOB</name>
<protein>
    <submittedName>
        <fullName evidence="8">Ferredoxin</fullName>
    </submittedName>
</protein>
<dbReference type="Proteomes" id="UP000092565">
    <property type="component" value="Chromosome"/>
</dbReference>
<keyword evidence="2" id="KW-0001">2Fe-2S</keyword>
<dbReference type="PANTHER" id="PTHR23426">
    <property type="entry name" value="FERREDOXIN/ADRENODOXIN"/>
    <property type="match status" value="1"/>
</dbReference>
<dbReference type="GO" id="GO:0046872">
    <property type="term" value="F:metal ion binding"/>
    <property type="evidence" value="ECO:0007669"/>
    <property type="project" value="UniProtKB-KW"/>
</dbReference>
<dbReference type="PROSITE" id="PS51085">
    <property type="entry name" value="2FE2S_FER_2"/>
    <property type="match status" value="1"/>
</dbReference>
<dbReference type="GO" id="GO:0009055">
    <property type="term" value="F:electron transfer activity"/>
    <property type="evidence" value="ECO:0007669"/>
    <property type="project" value="TreeGrafter"/>
</dbReference>
<keyword evidence="9" id="KW-1185">Reference proteome</keyword>
<dbReference type="PANTHER" id="PTHR23426:SF65">
    <property type="entry name" value="FERREDOXIN-2, MITOCHONDRIAL"/>
    <property type="match status" value="1"/>
</dbReference>
<dbReference type="AlphaFoldDB" id="A0A1B0ZUB4"/>
<reference evidence="8 9" key="1">
    <citation type="submission" date="2016-04" db="EMBL/GenBank/DDBJ databases">
        <authorList>
            <person name="Evans L.H."/>
            <person name="Alamgir A."/>
            <person name="Owens N."/>
            <person name="Weber N.D."/>
            <person name="Virtaneva K."/>
            <person name="Barbian K."/>
            <person name="Babar A."/>
            <person name="Rosenke K."/>
        </authorList>
    </citation>
    <scope>NUCLEOTIDE SEQUENCE [LARGE SCALE GENOMIC DNA]</scope>
    <source>
        <strain evidence="8 9">JL2886</strain>
    </source>
</reference>
<dbReference type="CDD" id="cd00207">
    <property type="entry name" value="fer2"/>
    <property type="match status" value="1"/>
</dbReference>
<dbReference type="InterPro" id="IPR036010">
    <property type="entry name" value="2Fe-2S_ferredoxin-like_sf"/>
</dbReference>
<gene>
    <name evidence="8" type="primary">fdx</name>
    <name evidence="8" type="ORF">JL2886_02911</name>
</gene>
<keyword evidence="3" id="KW-0479">Metal-binding</keyword>
<evidence type="ECO:0000259" key="7">
    <source>
        <dbReference type="PROSITE" id="PS51085"/>
    </source>
</evidence>